<reference evidence="21 22" key="1">
    <citation type="submission" date="2013-04" db="EMBL/GenBank/DDBJ databases">
        <title>The Genome Sequence of Bacteroides massiliensis DSM 17679.</title>
        <authorList>
            <consortium name="The Broad Institute Genomics Platform"/>
            <person name="Earl A."/>
            <person name="Ward D."/>
            <person name="Feldgarden M."/>
            <person name="Gevers D."/>
            <person name="Martens E."/>
            <person name="Fenner L."/>
            <person name="Roux V."/>
            <person name="Mallet M.N."/>
            <person name="Raoult D."/>
            <person name="Walker B."/>
            <person name="Young S."/>
            <person name="Zeng Q."/>
            <person name="Gargeya S."/>
            <person name="Fitzgerald M."/>
            <person name="Haas B."/>
            <person name="Abouelleil A."/>
            <person name="Allen A.W."/>
            <person name="Alvarado L."/>
            <person name="Arachchi H.M."/>
            <person name="Berlin A.M."/>
            <person name="Chapman S.B."/>
            <person name="Gainer-Dewar J."/>
            <person name="Goldberg J."/>
            <person name="Griggs A."/>
            <person name="Gujja S."/>
            <person name="Hansen M."/>
            <person name="Howarth C."/>
            <person name="Imamovic A."/>
            <person name="Ireland A."/>
            <person name="Larimer J."/>
            <person name="McCowan C."/>
            <person name="Murphy C."/>
            <person name="Pearson M."/>
            <person name="Poon T.W."/>
            <person name="Priest M."/>
            <person name="Roberts A."/>
            <person name="Saif S."/>
            <person name="Shea T."/>
            <person name="Sisk P."/>
            <person name="Sykes S."/>
            <person name="Wortman J."/>
            <person name="Nusbaum C."/>
            <person name="Birren B."/>
        </authorList>
    </citation>
    <scope>NUCLEOTIDE SEQUENCE [LARGE SCALE GENOMIC DNA]</scope>
    <source>
        <strain evidence="22">B84634 / Timone 84634 / DSM 17679 / JCM 13223</strain>
    </source>
</reference>
<feature type="compositionally biased region" description="Low complexity" evidence="17">
    <location>
        <begin position="320"/>
        <end position="332"/>
    </location>
</feature>
<dbReference type="InterPro" id="IPR002421">
    <property type="entry name" value="5-3_exonuclease"/>
</dbReference>
<evidence type="ECO:0000313" key="21">
    <source>
        <dbReference type="EMBL" id="EOA52417.1"/>
    </source>
</evidence>
<dbReference type="CDD" id="cd09898">
    <property type="entry name" value="H3TH_53EXO"/>
    <property type="match status" value="1"/>
</dbReference>
<dbReference type="PRINTS" id="PR00868">
    <property type="entry name" value="DNAPOLI"/>
</dbReference>
<dbReference type="FunFam" id="1.10.150.20:FF:000002">
    <property type="entry name" value="DNA polymerase I"/>
    <property type="match status" value="1"/>
</dbReference>
<dbReference type="SMART" id="SM00279">
    <property type="entry name" value="HhH2"/>
    <property type="match status" value="1"/>
</dbReference>
<dbReference type="EMBL" id="AQHY01000040">
    <property type="protein sequence ID" value="EOA52417.1"/>
    <property type="molecule type" value="Genomic_DNA"/>
</dbReference>
<dbReference type="AlphaFoldDB" id="U6R8X4"/>
<dbReference type="InterPro" id="IPR018320">
    <property type="entry name" value="DNA_polymerase_1"/>
</dbReference>
<dbReference type="Pfam" id="PF01367">
    <property type="entry name" value="5_3_exonuc"/>
    <property type="match status" value="1"/>
</dbReference>
<dbReference type="CDD" id="cd08637">
    <property type="entry name" value="DNA_pol_A_pol_I_C"/>
    <property type="match status" value="1"/>
</dbReference>
<keyword evidence="12 16" id="KW-0238">DNA-binding</keyword>
<dbReference type="InterPro" id="IPR002562">
    <property type="entry name" value="3'-5'_exonuclease_dom"/>
</dbReference>
<dbReference type="CDD" id="cd09859">
    <property type="entry name" value="PIN_53EXO"/>
    <property type="match status" value="1"/>
</dbReference>
<dbReference type="InterPro" id="IPR020046">
    <property type="entry name" value="5-3_exonucl_a-hlix_arch_N"/>
</dbReference>
<evidence type="ECO:0000256" key="16">
    <source>
        <dbReference type="RuleBase" id="RU004460"/>
    </source>
</evidence>
<keyword evidence="8 16" id="KW-0227">DNA damage</keyword>
<dbReference type="PROSITE" id="PS00447">
    <property type="entry name" value="DNA_POLYMERASE_A"/>
    <property type="match status" value="1"/>
</dbReference>
<dbReference type="SMART" id="SM00475">
    <property type="entry name" value="53EXOc"/>
    <property type="match status" value="1"/>
</dbReference>
<protein>
    <recommendedName>
        <fullName evidence="3 15">DNA polymerase I</fullName>
        <ecNumber evidence="2 15">2.7.7.7</ecNumber>
    </recommendedName>
</protein>
<dbReference type="Pfam" id="PF02739">
    <property type="entry name" value="5_3_exonuc_N"/>
    <property type="match status" value="1"/>
</dbReference>
<dbReference type="GO" id="GO:0006261">
    <property type="term" value="P:DNA-templated DNA replication"/>
    <property type="evidence" value="ECO:0007669"/>
    <property type="project" value="UniProtKB-UniRule"/>
</dbReference>
<dbReference type="PANTHER" id="PTHR10133:SF27">
    <property type="entry name" value="DNA POLYMERASE NU"/>
    <property type="match status" value="1"/>
</dbReference>
<evidence type="ECO:0000256" key="6">
    <source>
        <dbReference type="ARBA" id="ARBA00022705"/>
    </source>
</evidence>
<dbReference type="FunFam" id="1.10.150.20:FF:000003">
    <property type="entry name" value="DNA polymerase I"/>
    <property type="match status" value="1"/>
</dbReference>
<dbReference type="InterPro" id="IPR008918">
    <property type="entry name" value="HhH2"/>
</dbReference>
<dbReference type="SMART" id="SM00474">
    <property type="entry name" value="35EXOc"/>
    <property type="match status" value="1"/>
</dbReference>
<dbReference type="SUPFAM" id="SSF47807">
    <property type="entry name" value="5' to 3' exonuclease, C-terminal subdomain"/>
    <property type="match status" value="1"/>
</dbReference>
<keyword evidence="6 16" id="KW-0235">DNA replication</keyword>
<comment type="function">
    <text evidence="16">In addition to polymerase activity, this DNA polymerase exhibits 3'-5' and 5'-3' exonuclease activity.</text>
</comment>
<keyword evidence="22" id="KW-1185">Reference proteome</keyword>
<dbReference type="InterPro" id="IPR036397">
    <property type="entry name" value="RNaseH_sf"/>
</dbReference>
<feature type="region of interest" description="Disordered" evidence="17">
    <location>
        <begin position="295"/>
        <end position="332"/>
    </location>
</feature>
<dbReference type="eggNOG" id="COG0258">
    <property type="taxonomic scope" value="Bacteria"/>
</dbReference>
<dbReference type="Pfam" id="PF00476">
    <property type="entry name" value="DNA_pol_A"/>
    <property type="match status" value="1"/>
</dbReference>
<evidence type="ECO:0000256" key="7">
    <source>
        <dbReference type="ARBA" id="ARBA00022722"/>
    </source>
</evidence>
<dbReference type="GO" id="GO:0003887">
    <property type="term" value="F:DNA-directed DNA polymerase activity"/>
    <property type="evidence" value="ECO:0007669"/>
    <property type="project" value="UniProtKB-UniRule"/>
</dbReference>
<evidence type="ECO:0000256" key="14">
    <source>
        <dbReference type="ARBA" id="ARBA00049244"/>
    </source>
</evidence>
<feature type="domain" description="DNA-directed DNA polymerase family A palm" evidence="20">
    <location>
        <begin position="712"/>
        <end position="918"/>
    </location>
</feature>
<dbReference type="Gene3D" id="1.20.1060.10">
    <property type="entry name" value="Taq DNA Polymerase, Chain T, domain 4"/>
    <property type="match status" value="1"/>
</dbReference>
<proteinExistence type="inferred from homology"/>
<comment type="catalytic activity">
    <reaction evidence="14 16">
        <text>DNA(n) + a 2'-deoxyribonucleoside 5'-triphosphate = DNA(n+1) + diphosphate</text>
        <dbReference type="Rhea" id="RHEA:22508"/>
        <dbReference type="Rhea" id="RHEA-COMP:17339"/>
        <dbReference type="Rhea" id="RHEA-COMP:17340"/>
        <dbReference type="ChEBI" id="CHEBI:33019"/>
        <dbReference type="ChEBI" id="CHEBI:61560"/>
        <dbReference type="ChEBI" id="CHEBI:173112"/>
        <dbReference type="EC" id="2.7.7.7"/>
    </reaction>
</comment>
<dbReference type="GO" id="GO:0006302">
    <property type="term" value="P:double-strand break repair"/>
    <property type="evidence" value="ECO:0007669"/>
    <property type="project" value="TreeGrafter"/>
</dbReference>
<evidence type="ECO:0000256" key="10">
    <source>
        <dbReference type="ARBA" id="ARBA00022839"/>
    </source>
</evidence>
<keyword evidence="10 16" id="KW-0269">Exonuclease</keyword>
<keyword evidence="9 16" id="KW-0378">Hydrolase</keyword>
<dbReference type="InterPro" id="IPR001098">
    <property type="entry name" value="DNA-dir_DNA_pol_A_palm_dom"/>
</dbReference>
<dbReference type="Gene3D" id="1.10.150.20">
    <property type="entry name" value="5' to 3' exonuclease, C-terminal subdomain"/>
    <property type="match status" value="2"/>
</dbReference>
<evidence type="ECO:0000256" key="4">
    <source>
        <dbReference type="ARBA" id="ARBA00022679"/>
    </source>
</evidence>
<evidence type="ECO:0000256" key="3">
    <source>
        <dbReference type="ARBA" id="ARBA00020311"/>
    </source>
</evidence>
<evidence type="ECO:0000313" key="22">
    <source>
        <dbReference type="Proteomes" id="UP000017831"/>
    </source>
</evidence>
<comment type="caution">
    <text evidence="21">The sequence shown here is derived from an EMBL/GenBank/DDBJ whole genome shotgun (WGS) entry which is preliminary data.</text>
</comment>
<dbReference type="InterPro" id="IPR019760">
    <property type="entry name" value="DNA-dir_DNA_pol_A_CS"/>
</dbReference>
<evidence type="ECO:0000256" key="15">
    <source>
        <dbReference type="NCBIfam" id="TIGR00593"/>
    </source>
</evidence>
<dbReference type="eggNOG" id="COG0749">
    <property type="taxonomic scope" value="Bacteria"/>
</dbReference>
<dbReference type="FunFam" id="1.20.1060.10:FF:000001">
    <property type="entry name" value="DNA polymerase I"/>
    <property type="match status" value="1"/>
</dbReference>
<dbReference type="InterPro" id="IPR036279">
    <property type="entry name" value="5-3_exonuclease_C_sf"/>
</dbReference>
<dbReference type="PANTHER" id="PTHR10133">
    <property type="entry name" value="DNA POLYMERASE I"/>
    <property type="match status" value="1"/>
</dbReference>
<dbReference type="EC" id="2.7.7.7" evidence="2 15"/>
<keyword evidence="11 16" id="KW-0239">DNA-directed DNA polymerase</keyword>
<evidence type="ECO:0000256" key="1">
    <source>
        <dbReference type="ARBA" id="ARBA00007705"/>
    </source>
</evidence>
<dbReference type="GO" id="GO:0003677">
    <property type="term" value="F:DNA binding"/>
    <property type="evidence" value="ECO:0007669"/>
    <property type="project" value="UniProtKB-UniRule"/>
</dbReference>
<dbReference type="STRING" id="1121098.HMPREF1534_03844"/>
<accession>U6R8X4</accession>
<dbReference type="FunFam" id="3.30.420.10:FF:000026">
    <property type="entry name" value="DNA polymerase I"/>
    <property type="match status" value="1"/>
</dbReference>
<keyword evidence="5 16" id="KW-0548">Nucleotidyltransferase</keyword>
<evidence type="ECO:0000256" key="2">
    <source>
        <dbReference type="ARBA" id="ARBA00012417"/>
    </source>
</evidence>
<evidence type="ECO:0000256" key="8">
    <source>
        <dbReference type="ARBA" id="ARBA00022763"/>
    </source>
</evidence>
<sequence>MDKLFLLDAYALIYRAYYAFIKSPRINSKGFNTSAVLGFVNTLEDVLKKETPTHIGVAFDPAGPTFRHEAYEQYKAQREETPEAIRLSVPIIKDIIRAYRIPILEVPGYEADDVIGTLATEAGRRGITTYMMTPDKDYGQLVSDNVFMYRPKYGDKEFEVMGIEQIKAKFDIQSPAQVIDMLGLMGDSSDNIPGCPGVGEKTAQKLIAQYGSIENLLSHTDELKGALKTKVETNRKMIEFSKFLATIKIDVPITLNMDELKREEPDEEELRKIFEEMEFRTLIDRVFNREKKTASAGATSMSHDKAQGSLFGDQPSLFDQPSTSPSSQASSQGNLFAEFEDENTGNGNYSNLACLENSKYDYQLIDTEEKRTELIQKLLTKETFSLDTETTGTDPITAKLVGMSFSYTENQAFYVPVPAEQNEAQKIVNEFRPVFEKAGVLKVGQNIKYDMLVLGNYGVEVCGPLFDTMVAHYVLQPELRHNMDYLAEIYLHYQTIHIEELIGPKGKGQKNMRDLPPEAIYKYACEDADVTLKLKHALEKELKEQGAEKLFYEIEMPLVPVLVYMERNGVRVDTEALKQTSEHFTARMNQIEEEVHQLAGTEFNIASPKQVGEVLFDKLRIVEKAKKTKTGQYVTSEEVLESLRGKHEIVGKILEHRGLKKLLGTYIDALPLLINPATGKIHTSFNQTVTATGRLSSSNPNLQNIPIRNEDGKEIRKAFIPEDGCEFFSADYSQIELRIMAHLSGDKNMIEAFREGDDIHAATAAKVYKIAIEDVTREQRSKAKTANFGIIYGISVFGLAERMNVPRQEAKELIDGYFDTYPQIKEYMDKSIERARANGYIETIFGRKRFLPDINSRNAVVRGYAERNAINAPIQGSAADIIKVAMVKIFQRFQSESIRSKMILQVHDELNFSVVPEEKEKVQQIVMEEMEKAYLMQVPLKADCGWGNNWLEAH</sequence>
<dbReference type="RefSeq" id="WP_005945261.1">
    <property type="nucleotide sequence ID" value="NZ_KB890319.1"/>
</dbReference>
<dbReference type="PATRIC" id="fig|1121098.3.peg.3922"/>
<evidence type="ECO:0000256" key="13">
    <source>
        <dbReference type="ARBA" id="ARBA00023204"/>
    </source>
</evidence>
<keyword evidence="7" id="KW-0540">Nuclease</keyword>
<dbReference type="InterPro" id="IPR029060">
    <property type="entry name" value="PIN-like_dom_sf"/>
</dbReference>
<dbReference type="InterPro" id="IPR012337">
    <property type="entry name" value="RNaseH-like_sf"/>
</dbReference>
<evidence type="ECO:0000259" key="19">
    <source>
        <dbReference type="SMART" id="SM00475"/>
    </source>
</evidence>
<dbReference type="Gene3D" id="3.30.420.10">
    <property type="entry name" value="Ribonuclease H-like superfamily/Ribonuclease H"/>
    <property type="match status" value="1"/>
</dbReference>
<dbReference type="GO" id="GO:0008408">
    <property type="term" value="F:3'-5' exonuclease activity"/>
    <property type="evidence" value="ECO:0007669"/>
    <property type="project" value="UniProtKB-UniRule"/>
</dbReference>
<dbReference type="SUPFAM" id="SSF53098">
    <property type="entry name" value="Ribonuclease H-like"/>
    <property type="match status" value="1"/>
</dbReference>
<dbReference type="Proteomes" id="UP000017831">
    <property type="component" value="Unassembled WGS sequence"/>
</dbReference>
<dbReference type="OrthoDB" id="9806424at2"/>
<dbReference type="SUPFAM" id="SSF56672">
    <property type="entry name" value="DNA/RNA polymerases"/>
    <property type="match status" value="1"/>
</dbReference>
<gene>
    <name evidence="16" type="primary">polA</name>
    <name evidence="21" type="ORF">HMPREF1534_03844</name>
</gene>
<evidence type="ECO:0000256" key="5">
    <source>
        <dbReference type="ARBA" id="ARBA00022695"/>
    </source>
</evidence>
<dbReference type="SMART" id="SM00482">
    <property type="entry name" value="POLAc"/>
    <property type="match status" value="1"/>
</dbReference>
<evidence type="ECO:0000256" key="11">
    <source>
        <dbReference type="ARBA" id="ARBA00022932"/>
    </source>
</evidence>
<dbReference type="NCBIfam" id="NF004397">
    <property type="entry name" value="PRK05755.1"/>
    <property type="match status" value="1"/>
</dbReference>
<dbReference type="Gene3D" id="3.30.70.370">
    <property type="match status" value="1"/>
</dbReference>
<dbReference type="HOGENOM" id="CLU_004675_0_0_10"/>
<evidence type="ECO:0000256" key="17">
    <source>
        <dbReference type="SAM" id="MobiDB-lite"/>
    </source>
</evidence>
<dbReference type="SUPFAM" id="SSF88723">
    <property type="entry name" value="PIN domain-like"/>
    <property type="match status" value="1"/>
</dbReference>
<evidence type="ECO:0000259" key="18">
    <source>
        <dbReference type="SMART" id="SM00474"/>
    </source>
</evidence>
<dbReference type="Gene3D" id="3.40.50.1010">
    <property type="entry name" value="5'-nuclease"/>
    <property type="match status" value="1"/>
</dbReference>
<dbReference type="InterPro" id="IPR002298">
    <property type="entry name" value="DNA_polymerase_A"/>
</dbReference>
<evidence type="ECO:0000259" key="20">
    <source>
        <dbReference type="SMART" id="SM00482"/>
    </source>
</evidence>
<evidence type="ECO:0000256" key="12">
    <source>
        <dbReference type="ARBA" id="ARBA00023125"/>
    </source>
</evidence>
<keyword evidence="4 16" id="KW-0808">Transferase</keyword>
<dbReference type="InterPro" id="IPR020045">
    <property type="entry name" value="DNA_polI_H3TH"/>
</dbReference>
<feature type="domain" description="3'-5' exonuclease" evidence="18">
    <location>
        <begin position="362"/>
        <end position="543"/>
    </location>
</feature>
<name>U6R8X4_9BACT</name>
<dbReference type="CDD" id="cd06139">
    <property type="entry name" value="DNA_polA_I_Ecoli_like_exo"/>
    <property type="match status" value="1"/>
</dbReference>
<dbReference type="InterPro" id="IPR043502">
    <property type="entry name" value="DNA/RNA_pol_sf"/>
</dbReference>
<comment type="similarity">
    <text evidence="1 16">Belongs to the DNA polymerase type-A family.</text>
</comment>
<feature type="domain" description="5'-3' exonuclease" evidence="19">
    <location>
        <begin position="2"/>
        <end position="263"/>
    </location>
</feature>
<dbReference type="Pfam" id="PF01612">
    <property type="entry name" value="DNA_pol_A_exo1"/>
    <property type="match status" value="1"/>
</dbReference>
<dbReference type="GO" id="GO:0008409">
    <property type="term" value="F:5'-3' exonuclease activity"/>
    <property type="evidence" value="ECO:0007669"/>
    <property type="project" value="UniProtKB-UniRule"/>
</dbReference>
<dbReference type="GeneID" id="60060287"/>
<dbReference type="NCBIfam" id="TIGR00593">
    <property type="entry name" value="pola"/>
    <property type="match status" value="1"/>
</dbReference>
<evidence type="ECO:0000256" key="9">
    <source>
        <dbReference type="ARBA" id="ARBA00022801"/>
    </source>
</evidence>
<organism evidence="21 22">
    <name type="scientific">Phocaeicola massiliensis B84634 = Timone 84634 = DSM 17679 = JCM 13223</name>
    <dbReference type="NCBI Taxonomy" id="1121098"/>
    <lineage>
        <taxon>Bacteria</taxon>
        <taxon>Pseudomonadati</taxon>
        <taxon>Bacteroidota</taxon>
        <taxon>Bacteroidia</taxon>
        <taxon>Bacteroidales</taxon>
        <taxon>Bacteroidaceae</taxon>
        <taxon>Phocaeicola</taxon>
    </lineage>
</organism>
<keyword evidence="13 16" id="KW-0234">DNA repair</keyword>